<evidence type="ECO:0000259" key="7">
    <source>
        <dbReference type="PROSITE" id="PS51914"/>
    </source>
</evidence>
<dbReference type="Proteomes" id="UP000717515">
    <property type="component" value="Unassembled WGS sequence"/>
</dbReference>
<dbReference type="Gene3D" id="2.70.130.10">
    <property type="entry name" value="Mannose-6-phosphate receptor binding domain"/>
    <property type="match status" value="1"/>
</dbReference>
<dbReference type="EMBL" id="JAIFTL010000328">
    <property type="protein sequence ID" value="KAG9320096.1"/>
    <property type="molecule type" value="Genomic_DNA"/>
</dbReference>
<feature type="domain" description="MRH" evidence="7">
    <location>
        <begin position="464"/>
        <end position="559"/>
    </location>
</feature>
<evidence type="ECO:0000313" key="8">
    <source>
        <dbReference type="EMBL" id="KAG9320096.1"/>
    </source>
</evidence>
<evidence type="ECO:0000256" key="1">
    <source>
        <dbReference type="ARBA" id="ARBA00022387"/>
    </source>
</evidence>
<feature type="signal peptide" evidence="6">
    <location>
        <begin position="1"/>
        <end position="28"/>
    </location>
</feature>
<evidence type="ECO:0000256" key="3">
    <source>
        <dbReference type="ARBA" id="ARBA00022824"/>
    </source>
</evidence>
<feature type="coiled-coil region" evidence="5">
    <location>
        <begin position="137"/>
        <end position="214"/>
    </location>
</feature>
<comment type="caution">
    <text evidence="8">The sequence shown here is derived from an EMBL/GenBank/DDBJ whole genome shotgun (WGS) entry which is preliminary data.</text>
</comment>
<dbReference type="PANTHER" id="PTHR12630:SF1">
    <property type="entry name" value="GLUCOSIDASE 2 SUBUNIT BETA"/>
    <property type="match status" value="1"/>
</dbReference>
<dbReference type="Pfam" id="PF12999">
    <property type="entry name" value="PRKCSH-like"/>
    <property type="match status" value="1"/>
</dbReference>
<evidence type="ECO:0000256" key="6">
    <source>
        <dbReference type="SAM" id="SignalP"/>
    </source>
</evidence>
<dbReference type="Pfam" id="PF13015">
    <property type="entry name" value="PRKCSH_1"/>
    <property type="match status" value="1"/>
</dbReference>
<dbReference type="InterPro" id="IPR044865">
    <property type="entry name" value="MRH_dom"/>
</dbReference>
<keyword evidence="5" id="KW-0175">Coiled coil</keyword>
<evidence type="ECO:0000256" key="2">
    <source>
        <dbReference type="ARBA" id="ARBA00022729"/>
    </source>
</evidence>
<dbReference type="InterPro" id="IPR009011">
    <property type="entry name" value="Man6P_isomerase_rcpt-bd_dom_sf"/>
</dbReference>
<dbReference type="InterPro" id="IPR028146">
    <property type="entry name" value="PRKCSH_N"/>
</dbReference>
<feature type="chain" id="PRO_5040327805" description="Glucosidase 2 subunit beta" evidence="6">
    <location>
        <begin position="29"/>
        <end position="595"/>
    </location>
</feature>
<protein>
    <recommendedName>
        <fullName evidence="1">Glucosidase 2 subunit beta</fullName>
    </recommendedName>
</protein>
<evidence type="ECO:0000256" key="4">
    <source>
        <dbReference type="ARBA" id="ARBA00023157"/>
    </source>
</evidence>
<proteinExistence type="predicted"/>
<dbReference type="PROSITE" id="PS51914">
    <property type="entry name" value="MRH"/>
    <property type="match status" value="1"/>
</dbReference>
<organism evidence="8 9">
    <name type="scientific">Mortierella alpina</name>
    <name type="common">Oleaginous fungus</name>
    <name type="synonym">Mortierella renispora</name>
    <dbReference type="NCBI Taxonomy" id="64518"/>
    <lineage>
        <taxon>Eukaryota</taxon>
        <taxon>Fungi</taxon>
        <taxon>Fungi incertae sedis</taxon>
        <taxon>Mucoromycota</taxon>
        <taxon>Mortierellomycotina</taxon>
        <taxon>Mortierellomycetes</taxon>
        <taxon>Mortierellales</taxon>
        <taxon>Mortierellaceae</taxon>
        <taxon>Mortierella</taxon>
    </lineage>
</organism>
<dbReference type="SUPFAM" id="SSF50911">
    <property type="entry name" value="Mannose 6-phosphate receptor domain"/>
    <property type="match status" value="1"/>
</dbReference>
<sequence>MRTRVNIGLQALATVALTWVMADSSVYGLPRGVAPSRSHLYTSSGAGNWKCLDGSKSVPYTAINDDYCDCPDGSDEPGTLYYAIGTSACGTGYFYCANVGHISAYLKTSRLNDGVCDPECCDGSDEFNGMVQCPNICEQVGKDAKEERDRVRKTEREGGKIRQGYIAYGMGAKKKLQEQLNSLQAKLSAVQLMVNDTKAAFDEANAKREEYLQKTKTEREAARKAQLAPIIEQQSKRLAHAVDVKSWLRAALEDLKEKYNKNYHDLAVKDTITGFDEYIKELEQETIDIAMGESQDAERERTADELFQAVQDQTRNVRKEIGKMFQLLKAMKKDHNVEYNDEAVLKAIKRLDSLARTWQDDQNEFVGEELLEVPKDDFEASQPREVKDSKRVIFDTFYSKIREGVRAVGLDFMFDSAKTEWERTQEAYGKATEAERKLQSETQDLERKLDMDYGIDETFAHLVDKCFEYKDMEYTYSLCLFGEALQKSQSSTSLGKFSNWVGYNYDTQLYTGGTKCWNGPERSVKVVMSCGVVNEIVAVSEPSKCEYLYKFRTPAACRVISGNEAEGAEMLPEATMPGEATGAIAAEVTKKRDEL</sequence>
<evidence type="ECO:0000313" key="9">
    <source>
        <dbReference type="Proteomes" id="UP000717515"/>
    </source>
</evidence>
<dbReference type="PANTHER" id="PTHR12630">
    <property type="entry name" value="N-LINKED OLIGOSACCHARIDE PROCESSING"/>
    <property type="match status" value="1"/>
</dbReference>
<dbReference type="InterPro" id="IPR036607">
    <property type="entry name" value="PRKCSH"/>
</dbReference>
<dbReference type="GO" id="GO:0006491">
    <property type="term" value="P:N-glycan processing"/>
    <property type="evidence" value="ECO:0007669"/>
    <property type="project" value="TreeGrafter"/>
</dbReference>
<dbReference type="InterPro" id="IPR039794">
    <property type="entry name" value="Gtb1-like"/>
</dbReference>
<keyword evidence="3" id="KW-0256">Endoplasmic reticulum</keyword>
<name>A0A9P8A093_MORAP</name>
<keyword evidence="2 6" id="KW-0732">Signal</keyword>
<evidence type="ECO:0000256" key="5">
    <source>
        <dbReference type="SAM" id="Coils"/>
    </source>
</evidence>
<dbReference type="AlphaFoldDB" id="A0A9P8A093"/>
<gene>
    <name evidence="8" type="ORF">KVV02_008317</name>
</gene>
<keyword evidence="4" id="KW-1015">Disulfide bond</keyword>
<reference evidence="8" key="1">
    <citation type="submission" date="2021-07" db="EMBL/GenBank/DDBJ databases">
        <title>Draft genome of Mortierella alpina, strain LL118, isolated from an aspen leaf litter sample.</title>
        <authorList>
            <person name="Yang S."/>
            <person name="Vinatzer B.A."/>
        </authorList>
    </citation>
    <scope>NUCLEOTIDE SEQUENCE</scope>
    <source>
        <strain evidence="8">LL118</strain>
    </source>
</reference>
<accession>A0A9P8A093</accession>
<dbReference type="GO" id="GO:0017177">
    <property type="term" value="C:glucosidase II complex"/>
    <property type="evidence" value="ECO:0007669"/>
    <property type="project" value="TreeGrafter"/>
</dbReference>